<sequence length="179" mass="21090">MSRIEVIKESIEKTLKDENKPWAKLFAFAEEKTGINRVYIFVGFIVIFSLYLLIGVGQQLVCNVIGFVYPAYCSMKALESPMKEDDSKWLTYWIVFAVFTIIEFFSEFIVCWLPFYWLLKCIFYIWLMAPMDYNGSLIIYRRIVRPKFLQYHSHVDKFLSNARDNAKATVDAVIADKRD</sequence>
<accession>A0ABD1ZZP6</accession>
<gene>
    <name evidence="7" type="ORF">V1478_016409</name>
</gene>
<feature type="transmembrane region" description="Helical" evidence="6">
    <location>
        <begin position="123"/>
        <end position="140"/>
    </location>
</feature>
<reference evidence="7 8" key="1">
    <citation type="journal article" date="2024" name="Ann. Entomol. Soc. Am.">
        <title>Genomic analyses of the southern and eastern yellowjacket wasps (Hymenoptera: Vespidae) reveal evolutionary signatures of social life.</title>
        <authorList>
            <person name="Catto M.A."/>
            <person name="Caine P.B."/>
            <person name="Orr S.E."/>
            <person name="Hunt B.G."/>
            <person name="Goodisman M.A.D."/>
        </authorList>
    </citation>
    <scope>NUCLEOTIDE SEQUENCE [LARGE SCALE GENOMIC DNA]</scope>
    <source>
        <strain evidence="7">233</strain>
        <tissue evidence="7">Head and thorax</tissue>
    </source>
</reference>
<organism evidence="7 8">
    <name type="scientific">Vespula squamosa</name>
    <name type="common">Southern yellow jacket</name>
    <name type="synonym">Wasp</name>
    <dbReference type="NCBI Taxonomy" id="30214"/>
    <lineage>
        <taxon>Eukaryota</taxon>
        <taxon>Metazoa</taxon>
        <taxon>Ecdysozoa</taxon>
        <taxon>Arthropoda</taxon>
        <taxon>Hexapoda</taxon>
        <taxon>Insecta</taxon>
        <taxon>Pterygota</taxon>
        <taxon>Neoptera</taxon>
        <taxon>Endopterygota</taxon>
        <taxon>Hymenoptera</taxon>
        <taxon>Apocrita</taxon>
        <taxon>Aculeata</taxon>
        <taxon>Vespoidea</taxon>
        <taxon>Vespidae</taxon>
        <taxon>Vespinae</taxon>
        <taxon>Vespula</taxon>
    </lineage>
</organism>
<dbReference type="InterPro" id="IPR004345">
    <property type="entry name" value="TB2_DP1_HVA22"/>
</dbReference>
<dbReference type="Proteomes" id="UP001607302">
    <property type="component" value="Unassembled WGS sequence"/>
</dbReference>
<evidence type="ECO:0000256" key="6">
    <source>
        <dbReference type="RuleBase" id="RU362006"/>
    </source>
</evidence>
<evidence type="ECO:0000256" key="5">
    <source>
        <dbReference type="ARBA" id="ARBA00023136"/>
    </source>
</evidence>
<dbReference type="EMBL" id="JAUDFV010000157">
    <property type="protein sequence ID" value="KAL2713852.1"/>
    <property type="molecule type" value="Genomic_DNA"/>
</dbReference>
<keyword evidence="8" id="KW-1185">Reference proteome</keyword>
<comment type="similarity">
    <text evidence="2 6">Belongs to the DP1 family.</text>
</comment>
<feature type="transmembrane region" description="Helical" evidence="6">
    <location>
        <begin position="38"/>
        <end position="69"/>
    </location>
</feature>
<dbReference type="Pfam" id="PF03134">
    <property type="entry name" value="TB2_DP1_HVA22"/>
    <property type="match status" value="1"/>
</dbReference>
<evidence type="ECO:0000256" key="2">
    <source>
        <dbReference type="ARBA" id="ARBA00008573"/>
    </source>
</evidence>
<feature type="transmembrane region" description="Helical" evidence="6">
    <location>
        <begin position="90"/>
        <end position="117"/>
    </location>
</feature>
<keyword evidence="3 6" id="KW-0812">Transmembrane</keyword>
<evidence type="ECO:0000256" key="4">
    <source>
        <dbReference type="ARBA" id="ARBA00022989"/>
    </source>
</evidence>
<dbReference type="PANTHER" id="PTHR12300">
    <property type="entry name" value="HVA22-LIKE PROTEINS"/>
    <property type="match status" value="1"/>
</dbReference>
<name>A0ABD1ZZP6_VESSQ</name>
<protein>
    <recommendedName>
        <fullName evidence="6">Receptor expression-enhancing protein</fullName>
    </recommendedName>
</protein>
<dbReference type="GO" id="GO:0016020">
    <property type="term" value="C:membrane"/>
    <property type="evidence" value="ECO:0007669"/>
    <property type="project" value="UniProtKB-SubCell"/>
</dbReference>
<dbReference type="PANTHER" id="PTHR12300:SF161">
    <property type="entry name" value="RECEPTOR EXPRESSION-ENHANCING PROTEIN"/>
    <property type="match status" value="1"/>
</dbReference>
<comment type="caution">
    <text evidence="7">The sequence shown here is derived from an EMBL/GenBank/DDBJ whole genome shotgun (WGS) entry which is preliminary data.</text>
</comment>
<comment type="subcellular location">
    <subcellularLocation>
        <location evidence="1 6">Membrane</location>
        <topology evidence="1 6">Multi-pass membrane protein</topology>
    </subcellularLocation>
</comment>
<dbReference type="AlphaFoldDB" id="A0ABD1ZZP6"/>
<evidence type="ECO:0000313" key="7">
    <source>
        <dbReference type="EMBL" id="KAL2713852.1"/>
    </source>
</evidence>
<proteinExistence type="inferred from homology"/>
<evidence type="ECO:0000256" key="3">
    <source>
        <dbReference type="ARBA" id="ARBA00022692"/>
    </source>
</evidence>
<evidence type="ECO:0000313" key="8">
    <source>
        <dbReference type="Proteomes" id="UP001607302"/>
    </source>
</evidence>
<evidence type="ECO:0000256" key="1">
    <source>
        <dbReference type="ARBA" id="ARBA00004141"/>
    </source>
</evidence>
<keyword evidence="4 6" id="KW-1133">Transmembrane helix</keyword>
<keyword evidence="5 6" id="KW-0472">Membrane</keyword>